<dbReference type="InterPro" id="IPR002181">
    <property type="entry name" value="Fibrinogen_a/b/g_C_dom"/>
</dbReference>
<dbReference type="SMART" id="SM00186">
    <property type="entry name" value="FBG"/>
    <property type="match status" value="2"/>
</dbReference>
<dbReference type="PANTHER" id="PTHR19143:SF225">
    <property type="entry name" value="MICROFIBRIL-ASSOCIATED GLYCOPROTEIN 4"/>
    <property type="match status" value="1"/>
</dbReference>
<dbReference type="Proteomes" id="UP001187343">
    <property type="component" value="Unassembled WGS sequence"/>
</dbReference>
<dbReference type="Gene3D" id="3.90.215.10">
    <property type="entry name" value="Gamma Fibrinogen, chain A, domain 1"/>
    <property type="match status" value="2"/>
</dbReference>
<dbReference type="InterPro" id="IPR014716">
    <property type="entry name" value="Fibrinogen_a/b/g_C_1"/>
</dbReference>
<accession>A0AA88TJP7</accession>
<protein>
    <recommendedName>
        <fullName evidence="1">Fibrinogen C-terminal domain-containing protein</fullName>
    </recommendedName>
</protein>
<dbReference type="PROSITE" id="PS51406">
    <property type="entry name" value="FIBRINOGEN_C_2"/>
    <property type="match status" value="2"/>
</dbReference>
<keyword evidence="3" id="KW-1185">Reference proteome</keyword>
<sequence length="453" mass="50884">MVRSRPPYRQFTSSSPFSAAAATPSAAAVSVPVTTSQEPMQVLLCLSALFPVLMGTEVKSDCFLEKDCSDIYLSGKNSSGVYTITTLDGPLQVYCEMVSGGVNDRGHWTVILRRMDGEVNFFRPWESYKKGFGNKEGEYWVGLEFLYQMTSRYKYKLRVDLEDFQGKKAYSVYESFSVGSEADAYKLHVSGFVSGGAGASDPLSWTSEAMIANMIVLLCLSALFPMLMGTEVKSDCFLAKDCSEIYSSGKNSSGVYTITTLDGPLQVYCEMVSGGVNDRGHWTVILRRMDGEVNFFRPWESYKKGFGNKSGEYWIGLEFLHQMTSRYKYQIRIDLEDFEGNKAHSLYESFSVDSEADGYKLHVSGFVEGADTTFGYHDGYKFSTFDKDNSGQNCAKTYAQGGFWLRGCDYLNPTGLYWWGKGDGTLMNGLFFWYWKNGIESLKAVTMKIRRVM</sequence>
<dbReference type="SUPFAM" id="SSF56496">
    <property type="entry name" value="Fibrinogen C-terminal domain-like"/>
    <property type="match status" value="2"/>
</dbReference>
<organism evidence="2 3">
    <name type="scientific">Cirrhinus molitorella</name>
    <name type="common">mud carp</name>
    <dbReference type="NCBI Taxonomy" id="172907"/>
    <lineage>
        <taxon>Eukaryota</taxon>
        <taxon>Metazoa</taxon>
        <taxon>Chordata</taxon>
        <taxon>Craniata</taxon>
        <taxon>Vertebrata</taxon>
        <taxon>Euteleostomi</taxon>
        <taxon>Actinopterygii</taxon>
        <taxon>Neopterygii</taxon>
        <taxon>Teleostei</taxon>
        <taxon>Ostariophysi</taxon>
        <taxon>Cypriniformes</taxon>
        <taxon>Cyprinidae</taxon>
        <taxon>Labeoninae</taxon>
        <taxon>Labeonini</taxon>
        <taxon>Cirrhinus</taxon>
    </lineage>
</organism>
<dbReference type="InterPro" id="IPR050373">
    <property type="entry name" value="Fibrinogen_C-term_domain"/>
</dbReference>
<gene>
    <name evidence="2" type="ORF">Q8A67_014012</name>
</gene>
<evidence type="ECO:0000313" key="3">
    <source>
        <dbReference type="Proteomes" id="UP001187343"/>
    </source>
</evidence>
<feature type="domain" description="Fibrinogen C-terminal" evidence="1">
    <location>
        <begin position="233"/>
        <end position="453"/>
    </location>
</feature>
<dbReference type="AlphaFoldDB" id="A0AA88TJP7"/>
<proteinExistence type="predicted"/>
<dbReference type="Pfam" id="PF00147">
    <property type="entry name" value="Fibrinogen_C"/>
    <property type="match status" value="2"/>
</dbReference>
<comment type="caution">
    <text evidence="2">The sequence shown here is derived from an EMBL/GenBank/DDBJ whole genome shotgun (WGS) entry which is preliminary data.</text>
</comment>
<dbReference type="PANTHER" id="PTHR19143">
    <property type="entry name" value="FIBRINOGEN/TENASCIN/ANGIOPOEITIN"/>
    <property type="match status" value="1"/>
</dbReference>
<dbReference type="CDD" id="cd00087">
    <property type="entry name" value="FReD"/>
    <property type="match status" value="1"/>
</dbReference>
<name>A0AA88TJP7_9TELE</name>
<dbReference type="GO" id="GO:0005615">
    <property type="term" value="C:extracellular space"/>
    <property type="evidence" value="ECO:0007669"/>
    <property type="project" value="TreeGrafter"/>
</dbReference>
<dbReference type="InterPro" id="IPR036056">
    <property type="entry name" value="Fibrinogen-like_C"/>
</dbReference>
<dbReference type="EMBL" id="JAUYZG010000013">
    <property type="protein sequence ID" value="KAK2891369.1"/>
    <property type="molecule type" value="Genomic_DNA"/>
</dbReference>
<evidence type="ECO:0000259" key="1">
    <source>
        <dbReference type="PROSITE" id="PS51406"/>
    </source>
</evidence>
<dbReference type="GO" id="GO:0048251">
    <property type="term" value="P:elastic fiber assembly"/>
    <property type="evidence" value="ECO:0007669"/>
    <property type="project" value="TreeGrafter"/>
</dbReference>
<reference evidence="2" key="1">
    <citation type="submission" date="2023-08" db="EMBL/GenBank/DDBJ databases">
        <title>Chromosome-level Genome Assembly of mud carp (Cirrhinus molitorella).</title>
        <authorList>
            <person name="Liu H."/>
        </authorList>
    </citation>
    <scope>NUCLEOTIDE SEQUENCE</scope>
    <source>
        <strain evidence="2">Prfri</strain>
        <tissue evidence="2">Muscle</tissue>
    </source>
</reference>
<feature type="domain" description="Fibrinogen C-terminal" evidence="1">
    <location>
        <begin position="59"/>
        <end position="200"/>
    </location>
</feature>
<evidence type="ECO:0000313" key="2">
    <source>
        <dbReference type="EMBL" id="KAK2891369.1"/>
    </source>
</evidence>